<evidence type="ECO:0000256" key="6">
    <source>
        <dbReference type="SAM" id="Phobius"/>
    </source>
</evidence>
<keyword evidence="4 6" id="KW-0472">Membrane</keyword>
<evidence type="ECO:0000313" key="7">
    <source>
        <dbReference type="EMBL" id="CAB4639601.1"/>
    </source>
</evidence>
<feature type="transmembrane region" description="Helical" evidence="6">
    <location>
        <begin position="85"/>
        <end position="105"/>
    </location>
</feature>
<dbReference type="PANTHER" id="PTHR30238:SF0">
    <property type="entry name" value="THYLAKOID MEMBRANE PROTEIN TERC, CHLOROPLASTIC"/>
    <property type="match status" value="1"/>
</dbReference>
<evidence type="ECO:0000256" key="4">
    <source>
        <dbReference type="ARBA" id="ARBA00023136"/>
    </source>
</evidence>
<evidence type="ECO:0000256" key="5">
    <source>
        <dbReference type="SAM" id="MobiDB-lite"/>
    </source>
</evidence>
<feature type="transmembrane region" description="Helical" evidence="6">
    <location>
        <begin position="112"/>
        <end position="135"/>
    </location>
</feature>
<accession>A0A6J6JQ65</accession>
<evidence type="ECO:0000256" key="2">
    <source>
        <dbReference type="ARBA" id="ARBA00022692"/>
    </source>
</evidence>
<dbReference type="AlphaFoldDB" id="A0A6J6JQ65"/>
<feature type="transmembrane region" description="Helical" evidence="6">
    <location>
        <begin position="147"/>
        <end position="167"/>
    </location>
</feature>
<dbReference type="EMBL" id="CAEZVZ010000026">
    <property type="protein sequence ID" value="CAB4639601.1"/>
    <property type="molecule type" value="Genomic_DNA"/>
</dbReference>
<feature type="region of interest" description="Disordered" evidence="5">
    <location>
        <begin position="174"/>
        <end position="201"/>
    </location>
</feature>
<evidence type="ECO:0000256" key="1">
    <source>
        <dbReference type="ARBA" id="ARBA00004141"/>
    </source>
</evidence>
<feature type="transmembrane region" description="Helical" evidence="6">
    <location>
        <begin position="51"/>
        <end position="70"/>
    </location>
</feature>
<keyword evidence="2 6" id="KW-0812">Transmembrane</keyword>
<feature type="compositionally biased region" description="Basic and acidic residues" evidence="5">
    <location>
        <begin position="184"/>
        <end position="201"/>
    </location>
</feature>
<name>A0A6J6JQ65_9ZZZZ</name>
<dbReference type="Pfam" id="PF03741">
    <property type="entry name" value="TerC"/>
    <property type="match status" value="1"/>
</dbReference>
<sequence length="201" mass="22369">MIWTGVGLFRHWDEDPDPNDNVLIRTVRKKVAMVDEYHGTKMFIKLDGKRFATPMFMVMVAIATTDLLFALDSIPATFGITSEPYLVFAANAFALLGLRALYFLIKGLLDRLVYLSIGLSVILIFIGGKLILTYLHEEFASIPKVPTNVSLLVIVVILAITTILSLIKSSKNPDLKAHAGRMGDPLHDDKDPKKLAKENKE</sequence>
<protein>
    <submittedName>
        <fullName evidence="7">Unannotated protein</fullName>
    </submittedName>
</protein>
<dbReference type="InterPro" id="IPR005496">
    <property type="entry name" value="Integral_membrane_TerC"/>
</dbReference>
<organism evidence="7">
    <name type="scientific">freshwater metagenome</name>
    <dbReference type="NCBI Taxonomy" id="449393"/>
    <lineage>
        <taxon>unclassified sequences</taxon>
        <taxon>metagenomes</taxon>
        <taxon>ecological metagenomes</taxon>
    </lineage>
</organism>
<keyword evidence="3 6" id="KW-1133">Transmembrane helix</keyword>
<comment type="subcellular location">
    <subcellularLocation>
        <location evidence="1">Membrane</location>
        <topology evidence="1">Multi-pass membrane protein</topology>
    </subcellularLocation>
</comment>
<dbReference type="GO" id="GO:0016020">
    <property type="term" value="C:membrane"/>
    <property type="evidence" value="ECO:0007669"/>
    <property type="project" value="UniProtKB-SubCell"/>
</dbReference>
<evidence type="ECO:0000256" key="3">
    <source>
        <dbReference type="ARBA" id="ARBA00022989"/>
    </source>
</evidence>
<dbReference type="PANTHER" id="PTHR30238">
    <property type="entry name" value="MEMBRANE BOUND PREDICTED REDOX MODULATOR"/>
    <property type="match status" value="1"/>
</dbReference>
<proteinExistence type="predicted"/>
<gene>
    <name evidence="7" type="ORF">UFOPK2162_00312</name>
</gene>
<reference evidence="7" key="1">
    <citation type="submission" date="2020-05" db="EMBL/GenBank/DDBJ databases">
        <authorList>
            <person name="Chiriac C."/>
            <person name="Salcher M."/>
            <person name="Ghai R."/>
            <person name="Kavagutti S V."/>
        </authorList>
    </citation>
    <scope>NUCLEOTIDE SEQUENCE</scope>
</reference>